<dbReference type="EMBL" id="LGRX02019997">
    <property type="protein sequence ID" value="KAK3257890.1"/>
    <property type="molecule type" value="Genomic_DNA"/>
</dbReference>
<proteinExistence type="predicted"/>
<sequence>MAMVTKGILTAPDKPTIVASKELKKDIFRTNKDCYLWVDITGLKLIDTSRRVRHDWQYHEIVSWTVEQDQFRLGILESDRSRTKDMFFITGHGKALELKTALEEYVKIHMQQPEVAEQLSKLAVQTEVGSLVPKQHIQVVEPFGSGVFVDLNSATGSSRRRFSNPKTSPKGSISSPTPLPADVIAQAQGEVWDSKALLTGFQCQLMEKSMVGEVVTRVLLIVQDDGVHTIKMTDDGAGNLGESRKGLFFAHKDILRTQAEEGSFRFLVREEMADMTFQYDTHQ</sequence>
<feature type="region of interest" description="Disordered" evidence="1">
    <location>
        <begin position="157"/>
        <end position="178"/>
    </location>
</feature>
<evidence type="ECO:0000313" key="2">
    <source>
        <dbReference type="EMBL" id="KAK3257890.1"/>
    </source>
</evidence>
<dbReference type="InterPro" id="IPR011993">
    <property type="entry name" value="PH-like_dom_sf"/>
</dbReference>
<organism evidence="2 3">
    <name type="scientific">Cymbomonas tetramitiformis</name>
    <dbReference type="NCBI Taxonomy" id="36881"/>
    <lineage>
        <taxon>Eukaryota</taxon>
        <taxon>Viridiplantae</taxon>
        <taxon>Chlorophyta</taxon>
        <taxon>Pyramimonadophyceae</taxon>
        <taxon>Pyramimonadales</taxon>
        <taxon>Pyramimonadaceae</taxon>
        <taxon>Cymbomonas</taxon>
    </lineage>
</organism>
<evidence type="ECO:0000256" key="1">
    <source>
        <dbReference type="SAM" id="MobiDB-lite"/>
    </source>
</evidence>
<comment type="caution">
    <text evidence="2">The sequence shown here is derived from an EMBL/GenBank/DDBJ whole genome shotgun (WGS) entry which is preliminary data.</text>
</comment>
<dbReference type="AlphaFoldDB" id="A0AAE0FDT8"/>
<protein>
    <submittedName>
        <fullName evidence="2">Uncharacterized protein</fullName>
    </submittedName>
</protein>
<dbReference type="Proteomes" id="UP001190700">
    <property type="component" value="Unassembled WGS sequence"/>
</dbReference>
<name>A0AAE0FDT8_9CHLO</name>
<gene>
    <name evidence="2" type="ORF">CYMTET_33038</name>
</gene>
<evidence type="ECO:0000313" key="3">
    <source>
        <dbReference type="Proteomes" id="UP001190700"/>
    </source>
</evidence>
<keyword evidence="3" id="KW-1185">Reference proteome</keyword>
<dbReference type="Gene3D" id="2.30.29.30">
    <property type="entry name" value="Pleckstrin-homology domain (PH domain)/Phosphotyrosine-binding domain (PTB)"/>
    <property type="match status" value="1"/>
</dbReference>
<reference evidence="2 3" key="1">
    <citation type="journal article" date="2015" name="Genome Biol. Evol.">
        <title>Comparative Genomics of a Bacterivorous Green Alga Reveals Evolutionary Causalities and Consequences of Phago-Mixotrophic Mode of Nutrition.</title>
        <authorList>
            <person name="Burns J.A."/>
            <person name="Paasch A."/>
            <person name="Narechania A."/>
            <person name="Kim E."/>
        </authorList>
    </citation>
    <scope>NUCLEOTIDE SEQUENCE [LARGE SCALE GENOMIC DNA]</scope>
    <source>
        <strain evidence="2 3">PLY_AMNH</strain>
    </source>
</reference>
<accession>A0AAE0FDT8</accession>
<feature type="non-terminal residue" evidence="2">
    <location>
        <position position="283"/>
    </location>
</feature>
<feature type="compositionally biased region" description="Polar residues" evidence="1">
    <location>
        <begin position="164"/>
        <end position="176"/>
    </location>
</feature>